<name>A0ACA9SFZ3_9GLOM</name>
<sequence>AVLPSTQQPTGSPLVLNNNMYIFNTQNYTWVNTFDASNINGSNPTNSDDKKDSNDSILLGAKIGIGIGVLVALILIGVAGFFIYKKIRSHDHRHSIATPGSLYTEYTENTEKSFHNI</sequence>
<feature type="non-terminal residue" evidence="1">
    <location>
        <position position="1"/>
    </location>
</feature>
<comment type="caution">
    <text evidence="1">The sequence shown here is derived from an EMBL/GenBank/DDBJ whole genome shotgun (WGS) entry which is preliminary data.</text>
</comment>
<accession>A0ACA9SFZ3</accession>
<organism evidence="1 2">
    <name type="scientific">Racocetra persica</name>
    <dbReference type="NCBI Taxonomy" id="160502"/>
    <lineage>
        <taxon>Eukaryota</taxon>
        <taxon>Fungi</taxon>
        <taxon>Fungi incertae sedis</taxon>
        <taxon>Mucoromycota</taxon>
        <taxon>Glomeromycotina</taxon>
        <taxon>Glomeromycetes</taxon>
        <taxon>Diversisporales</taxon>
        <taxon>Gigasporaceae</taxon>
        <taxon>Racocetra</taxon>
    </lineage>
</organism>
<reference evidence="1" key="1">
    <citation type="submission" date="2021-06" db="EMBL/GenBank/DDBJ databases">
        <authorList>
            <person name="Kallberg Y."/>
            <person name="Tangrot J."/>
            <person name="Rosling A."/>
        </authorList>
    </citation>
    <scope>NUCLEOTIDE SEQUENCE</scope>
    <source>
        <strain evidence="1">MA461A</strain>
    </source>
</reference>
<dbReference type="EMBL" id="CAJVQC010112329">
    <property type="protein sequence ID" value="CAG8835607.1"/>
    <property type="molecule type" value="Genomic_DNA"/>
</dbReference>
<protein>
    <submittedName>
        <fullName evidence="1">34778_t:CDS:1</fullName>
    </submittedName>
</protein>
<evidence type="ECO:0000313" key="1">
    <source>
        <dbReference type="EMBL" id="CAG8835607.1"/>
    </source>
</evidence>
<dbReference type="Proteomes" id="UP000789920">
    <property type="component" value="Unassembled WGS sequence"/>
</dbReference>
<proteinExistence type="predicted"/>
<evidence type="ECO:0000313" key="2">
    <source>
        <dbReference type="Proteomes" id="UP000789920"/>
    </source>
</evidence>
<gene>
    <name evidence="1" type="ORF">RPERSI_LOCUS29609</name>
</gene>
<keyword evidence="2" id="KW-1185">Reference proteome</keyword>